<name>A0A167LN31_CORFA</name>
<dbReference type="AlphaFoldDB" id="A0A167LN31"/>
<organism evidence="3 4">
    <name type="scientific">Cordyceps fumosorosea (strain ARSEF 2679)</name>
    <name type="common">Isaria fumosorosea</name>
    <dbReference type="NCBI Taxonomy" id="1081104"/>
    <lineage>
        <taxon>Eukaryota</taxon>
        <taxon>Fungi</taxon>
        <taxon>Dikarya</taxon>
        <taxon>Ascomycota</taxon>
        <taxon>Pezizomycotina</taxon>
        <taxon>Sordariomycetes</taxon>
        <taxon>Hypocreomycetidae</taxon>
        <taxon>Hypocreales</taxon>
        <taxon>Cordycipitaceae</taxon>
        <taxon>Cordyceps</taxon>
    </lineage>
</organism>
<accession>A0A167LN31</accession>
<proteinExistence type="predicted"/>
<feature type="signal peptide" evidence="2">
    <location>
        <begin position="1"/>
        <end position="16"/>
    </location>
</feature>
<evidence type="ECO:0000313" key="3">
    <source>
        <dbReference type="EMBL" id="OAA53283.1"/>
    </source>
</evidence>
<dbReference type="GeneID" id="30025189"/>
<gene>
    <name evidence="3" type="ORF">ISF_08897</name>
</gene>
<dbReference type="Proteomes" id="UP000076744">
    <property type="component" value="Unassembled WGS sequence"/>
</dbReference>
<dbReference type="RefSeq" id="XP_018700336.1">
    <property type="nucleotide sequence ID" value="XM_018852500.1"/>
</dbReference>
<sequence>MKVLSVIALFCAAVAAQSTHTPVVNGTAPLVPRGSSRAIWSKHNETRPKKNRTDSAVPKIFLGKNNRTTLVDRGMPPEWMNNTKTKPPKDNAAKPTIIAQF</sequence>
<reference evidence="3 4" key="1">
    <citation type="journal article" date="2016" name="Genome Biol. Evol.">
        <title>Divergent and convergent evolution of fungal pathogenicity.</title>
        <authorList>
            <person name="Shang Y."/>
            <person name="Xiao G."/>
            <person name="Zheng P."/>
            <person name="Cen K."/>
            <person name="Zhan S."/>
            <person name="Wang C."/>
        </authorList>
    </citation>
    <scope>NUCLEOTIDE SEQUENCE [LARGE SCALE GENOMIC DNA]</scope>
    <source>
        <strain evidence="3 4">ARSEF 2679</strain>
    </source>
</reference>
<comment type="caution">
    <text evidence="3">The sequence shown here is derived from an EMBL/GenBank/DDBJ whole genome shotgun (WGS) entry which is preliminary data.</text>
</comment>
<feature type="region of interest" description="Disordered" evidence="1">
    <location>
        <begin position="71"/>
        <end position="101"/>
    </location>
</feature>
<feature type="compositionally biased region" description="Basic and acidic residues" evidence="1">
    <location>
        <begin position="42"/>
        <end position="53"/>
    </location>
</feature>
<evidence type="ECO:0000256" key="2">
    <source>
        <dbReference type="SAM" id="SignalP"/>
    </source>
</evidence>
<keyword evidence="4" id="KW-1185">Reference proteome</keyword>
<evidence type="ECO:0000256" key="1">
    <source>
        <dbReference type="SAM" id="MobiDB-lite"/>
    </source>
</evidence>
<keyword evidence="2" id="KW-0732">Signal</keyword>
<protein>
    <submittedName>
        <fullName evidence="3">Uncharacterized protein</fullName>
    </submittedName>
</protein>
<feature type="chain" id="PRO_5007889920" evidence="2">
    <location>
        <begin position="17"/>
        <end position="101"/>
    </location>
</feature>
<evidence type="ECO:0000313" key="4">
    <source>
        <dbReference type="Proteomes" id="UP000076744"/>
    </source>
</evidence>
<feature type="region of interest" description="Disordered" evidence="1">
    <location>
        <begin position="27"/>
        <end position="55"/>
    </location>
</feature>
<dbReference type="EMBL" id="AZHB01000037">
    <property type="protein sequence ID" value="OAA53283.1"/>
    <property type="molecule type" value="Genomic_DNA"/>
</dbReference>